<comment type="caution">
    <text evidence="1">The sequence shown here is derived from an EMBL/GenBank/DDBJ whole genome shotgun (WGS) entry which is preliminary data.</text>
</comment>
<protein>
    <submittedName>
        <fullName evidence="1">Uncharacterized protein</fullName>
    </submittedName>
</protein>
<sequence>MGAETDLEMVERHVSRGEAIIAGQRSVIEQLFARGSSTTDAEHLLMLFLEIQLQHVAHRDRLTAELGERRLPSEKKP</sequence>
<accession>A0A370KH63</accession>
<organism evidence="1 2">
    <name type="scientific">Rhizobium grahamii</name>
    <dbReference type="NCBI Taxonomy" id="1120045"/>
    <lineage>
        <taxon>Bacteria</taxon>
        <taxon>Pseudomonadati</taxon>
        <taxon>Pseudomonadota</taxon>
        <taxon>Alphaproteobacteria</taxon>
        <taxon>Hyphomicrobiales</taxon>
        <taxon>Rhizobiaceae</taxon>
        <taxon>Rhizobium/Agrobacterium group</taxon>
        <taxon>Rhizobium</taxon>
    </lineage>
</organism>
<evidence type="ECO:0000313" key="2">
    <source>
        <dbReference type="Proteomes" id="UP000254939"/>
    </source>
</evidence>
<dbReference type="AlphaFoldDB" id="A0A370KH63"/>
<gene>
    <name evidence="1" type="ORF">B5K06_27500</name>
</gene>
<evidence type="ECO:0000313" key="1">
    <source>
        <dbReference type="EMBL" id="RDJ04272.1"/>
    </source>
</evidence>
<proteinExistence type="predicted"/>
<dbReference type="EMBL" id="NAAC01000040">
    <property type="protein sequence ID" value="RDJ04272.1"/>
    <property type="molecule type" value="Genomic_DNA"/>
</dbReference>
<reference evidence="1 2" key="1">
    <citation type="submission" date="2017-03" db="EMBL/GenBank/DDBJ databases">
        <title>Genome analysis of Rhizobial strains effectives or ineffectives for nitrogen fixation isolated from bean seeds.</title>
        <authorList>
            <person name="Peralta H."/>
            <person name="Aguilar-Vera A."/>
            <person name="Mora Y."/>
            <person name="Vargas-Lagunas C."/>
            <person name="Girard L."/>
            <person name="Mora J."/>
        </authorList>
    </citation>
    <scope>NUCLEOTIDE SEQUENCE [LARGE SCALE GENOMIC DNA]</scope>
    <source>
        <strain evidence="1 2">CCGM3</strain>
    </source>
</reference>
<dbReference type="OrthoDB" id="8387530at2"/>
<dbReference type="Proteomes" id="UP000254939">
    <property type="component" value="Unassembled WGS sequence"/>
</dbReference>
<name>A0A370KH63_9HYPH</name>